<organism evidence="1 2">
    <name type="scientific">Burkholderia puraquae</name>
    <dbReference type="NCBI Taxonomy" id="1904757"/>
    <lineage>
        <taxon>Bacteria</taxon>
        <taxon>Pseudomonadati</taxon>
        <taxon>Pseudomonadota</taxon>
        <taxon>Betaproteobacteria</taxon>
        <taxon>Burkholderiales</taxon>
        <taxon>Burkholderiaceae</taxon>
        <taxon>Burkholderia</taxon>
        <taxon>Burkholderia cepacia complex</taxon>
    </lineage>
</organism>
<reference evidence="1 2" key="1">
    <citation type="submission" date="2020-04" db="EMBL/GenBank/DDBJ databases">
        <authorList>
            <person name="De Canck E."/>
        </authorList>
    </citation>
    <scope>NUCLEOTIDE SEQUENCE [LARGE SCALE GENOMIC DNA]</scope>
    <source>
        <strain evidence="1 2">LMG 29660</strain>
    </source>
</reference>
<dbReference type="AlphaFoldDB" id="A0A6J5CWK9"/>
<dbReference type="EMBL" id="CADIKG010000001">
    <property type="protein sequence ID" value="CAB3746560.1"/>
    <property type="molecule type" value="Genomic_DNA"/>
</dbReference>
<evidence type="ECO:0000313" key="2">
    <source>
        <dbReference type="Proteomes" id="UP000494135"/>
    </source>
</evidence>
<accession>A0A6J5CWK9</accession>
<evidence type="ECO:0000313" key="1">
    <source>
        <dbReference type="EMBL" id="CAB3746560.1"/>
    </source>
</evidence>
<sequence>MAFVWASAHVVDTPTVRVVTVYTFGFDVAVTSEAVEHAASKHATAATVNHRKVRKETGVDMGGKRAPFDAH</sequence>
<gene>
    <name evidence="1" type="ORF">LMG29660_00224</name>
</gene>
<proteinExistence type="predicted"/>
<name>A0A6J5CWK9_9BURK</name>
<protein>
    <submittedName>
        <fullName evidence="1">Uncharacterized protein</fullName>
    </submittedName>
</protein>
<dbReference type="Proteomes" id="UP000494135">
    <property type="component" value="Unassembled WGS sequence"/>
</dbReference>